<dbReference type="AlphaFoldDB" id="D7FYS9"/>
<dbReference type="Pfam" id="PF06212">
    <property type="entry name" value="GRIM-19"/>
    <property type="match status" value="1"/>
</dbReference>
<sequence>MATPVGTGPIVQDVAPKGGFPKVQISRQLPSGRGPRGSVVLGLVTVTMAVGYYKLGQANKARRAEQHEKRLARIALMPMLQAEEDRKAVLAKRFNAQLQKGLHESLNAWKEEEELN</sequence>
<keyword evidence="10" id="KW-0472">Membrane</keyword>
<dbReference type="PANTHER" id="PTHR12966:SF0">
    <property type="entry name" value="NADH DEHYDROGENASE [UBIQUINONE] 1 ALPHA SUBCOMPLEX SUBUNIT 13"/>
    <property type="match status" value="1"/>
</dbReference>
<keyword evidence="4 11" id="KW-0679">Respiratory chain</keyword>
<name>D7FYS9_ECTSI</name>
<evidence type="ECO:0000256" key="7">
    <source>
        <dbReference type="ARBA" id="ARBA00022982"/>
    </source>
</evidence>
<dbReference type="EMBL" id="FN648542">
    <property type="protein sequence ID" value="CBJ26571.1"/>
    <property type="molecule type" value="Genomic_DNA"/>
</dbReference>
<proteinExistence type="inferred from homology"/>
<evidence type="ECO:0000256" key="11">
    <source>
        <dbReference type="RuleBase" id="RU368034"/>
    </source>
</evidence>
<keyword evidence="3 11" id="KW-0813">Transport</keyword>
<keyword evidence="7 11" id="KW-0249">Electron transport</keyword>
<keyword evidence="5" id="KW-0812">Transmembrane</keyword>
<organism evidence="12 13">
    <name type="scientific">Ectocarpus siliculosus</name>
    <name type="common">Brown alga</name>
    <name type="synonym">Conferva siliculosa</name>
    <dbReference type="NCBI Taxonomy" id="2880"/>
    <lineage>
        <taxon>Eukaryota</taxon>
        <taxon>Sar</taxon>
        <taxon>Stramenopiles</taxon>
        <taxon>Ochrophyta</taxon>
        <taxon>PX clade</taxon>
        <taxon>Phaeophyceae</taxon>
        <taxon>Ectocarpales</taxon>
        <taxon>Ectocarpaceae</taxon>
        <taxon>Ectocarpus</taxon>
    </lineage>
</organism>
<comment type="similarity">
    <text evidence="2 11">Belongs to the complex I NDUFA13 subunit family.</text>
</comment>
<dbReference type="InParanoid" id="D7FYS9"/>
<dbReference type="GO" id="GO:0005743">
    <property type="term" value="C:mitochondrial inner membrane"/>
    <property type="evidence" value="ECO:0007669"/>
    <property type="project" value="UniProtKB-SubCell"/>
</dbReference>
<keyword evidence="9 11" id="KW-0496">Mitochondrion</keyword>
<accession>D7FYS9</accession>
<dbReference type="Proteomes" id="UP000002630">
    <property type="component" value="Linkage Group LG33"/>
</dbReference>
<evidence type="ECO:0000256" key="1">
    <source>
        <dbReference type="ARBA" id="ARBA00004298"/>
    </source>
</evidence>
<keyword evidence="13" id="KW-1185">Reference proteome</keyword>
<gene>
    <name evidence="12" type="ORF">Esi_0035_0036</name>
</gene>
<comment type="subcellular location">
    <subcellularLocation>
        <location evidence="1 11">Mitochondrion inner membrane</location>
        <topology evidence="1 11">Single-pass membrane protein</topology>
        <orientation evidence="1 11">Matrix side</orientation>
    </subcellularLocation>
</comment>
<evidence type="ECO:0000256" key="8">
    <source>
        <dbReference type="ARBA" id="ARBA00022989"/>
    </source>
</evidence>
<evidence type="ECO:0000256" key="6">
    <source>
        <dbReference type="ARBA" id="ARBA00022792"/>
    </source>
</evidence>
<evidence type="ECO:0000256" key="9">
    <source>
        <dbReference type="ARBA" id="ARBA00023128"/>
    </source>
</evidence>
<evidence type="ECO:0000256" key="3">
    <source>
        <dbReference type="ARBA" id="ARBA00022448"/>
    </source>
</evidence>
<protein>
    <recommendedName>
        <fullName evidence="11">NADH dehydrogenase [ubiquinone] 1 alpha subcomplex subunit 13</fullName>
    </recommendedName>
</protein>
<evidence type="ECO:0000313" key="13">
    <source>
        <dbReference type="Proteomes" id="UP000002630"/>
    </source>
</evidence>
<dbReference type="GO" id="GO:0045271">
    <property type="term" value="C:respiratory chain complex I"/>
    <property type="evidence" value="ECO:0007669"/>
    <property type="project" value="UniProtKB-UniRule"/>
</dbReference>
<reference evidence="12 13" key="1">
    <citation type="journal article" date="2010" name="Nature">
        <title>The Ectocarpus genome and the independent evolution of multicellularity in brown algae.</title>
        <authorList>
            <person name="Cock J.M."/>
            <person name="Sterck L."/>
            <person name="Rouze P."/>
            <person name="Scornet D."/>
            <person name="Allen A.E."/>
            <person name="Amoutzias G."/>
            <person name="Anthouard V."/>
            <person name="Artiguenave F."/>
            <person name="Aury J.M."/>
            <person name="Badger J.H."/>
            <person name="Beszteri B."/>
            <person name="Billiau K."/>
            <person name="Bonnet E."/>
            <person name="Bothwell J.H."/>
            <person name="Bowler C."/>
            <person name="Boyen C."/>
            <person name="Brownlee C."/>
            <person name="Carrano C.J."/>
            <person name="Charrier B."/>
            <person name="Cho G.Y."/>
            <person name="Coelho S.M."/>
            <person name="Collen J."/>
            <person name="Corre E."/>
            <person name="Da Silva C."/>
            <person name="Delage L."/>
            <person name="Delaroque N."/>
            <person name="Dittami S.M."/>
            <person name="Doulbeau S."/>
            <person name="Elias M."/>
            <person name="Farnham G."/>
            <person name="Gachon C.M."/>
            <person name="Gschloessl B."/>
            <person name="Heesch S."/>
            <person name="Jabbari K."/>
            <person name="Jubin C."/>
            <person name="Kawai H."/>
            <person name="Kimura K."/>
            <person name="Kloareg B."/>
            <person name="Kupper F.C."/>
            <person name="Lang D."/>
            <person name="Le Bail A."/>
            <person name="Leblanc C."/>
            <person name="Lerouge P."/>
            <person name="Lohr M."/>
            <person name="Lopez P.J."/>
            <person name="Martens C."/>
            <person name="Maumus F."/>
            <person name="Michel G."/>
            <person name="Miranda-Saavedra D."/>
            <person name="Morales J."/>
            <person name="Moreau H."/>
            <person name="Motomura T."/>
            <person name="Nagasato C."/>
            <person name="Napoli C.A."/>
            <person name="Nelson D.R."/>
            <person name="Nyvall-Collen P."/>
            <person name="Peters A.F."/>
            <person name="Pommier C."/>
            <person name="Potin P."/>
            <person name="Poulain J."/>
            <person name="Quesneville H."/>
            <person name="Read B."/>
            <person name="Rensing S.A."/>
            <person name="Ritter A."/>
            <person name="Rousvoal S."/>
            <person name="Samanta M."/>
            <person name="Samson G."/>
            <person name="Schroeder D.C."/>
            <person name="Segurens B."/>
            <person name="Strittmatter M."/>
            <person name="Tonon T."/>
            <person name="Tregear J.W."/>
            <person name="Valentin K."/>
            <person name="von Dassow P."/>
            <person name="Yamagishi T."/>
            <person name="Van de Peer Y."/>
            <person name="Wincker P."/>
        </authorList>
    </citation>
    <scope>NUCLEOTIDE SEQUENCE [LARGE SCALE GENOMIC DNA]</scope>
    <source>
        <strain evidence="13">Ec32 / CCAP1310/4</strain>
    </source>
</reference>
<comment type="function">
    <text evidence="11">Complex I functions in the transfer of electrons from NADH to the respiratory chain. Accessory subunit of the mitochondrial membrane respiratory chain NADH dehydrogenase (Complex I), that is believed not to be involved in catalysis.</text>
</comment>
<dbReference type="InterPro" id="IPR009346">
    <property type="entry name" value="GRIM-19"/>
</dbReference>
<evidence type="ECO:0000256" key="2">
    <source>
        <dbReference type="ARBA" id="ARBA00007312"/>
    </source>
</evidence>
<dbReference type="STRING" id="2880.D7FYS9"/>
<evidence type="ECO:0000256" key="5">
    <source>
        <dbReference type="ARBA" id="ARBA00022692"/>
    </source>
</evidence>
<dbReference type="PANTHER" id="PTHR12966">
    <property type="entry name" value="NADH DEHYDROGENASE UBIQUINONE 1 ALPHA SUBCOMPLEX SUBUNIT 13"/>
    <property type="match status" value="1"/>
</dbReference>
<dbReference type="eggNOG" id="KOG3300">
    <property type="taxonomic scope" value="Eukaryota"/>
</dbReference>
<dbReference type="EMBL" id="FN649758">
    <property type="protein sequence ID" value="CBJ26571.1"/>
    <property type="molecule type" value="Genomic_DNA"/>
</dbReference>
<dbReference type="OrthoDB" id="3308at2759"/>
<keyword evidence="6 11" id="KW-0999">Mitochondrion inner membrane</keyword>
<evidence type="ECO:0000256" key="10">
    <source>
        <dbReference type="ARBA" id="ARBA00023136"/>
    </source>
</evidence>
<evidence type="ECO:0000313" key="12">
    <source>
        <dbReference type="EMBL" id="CBJ26571.1"/>
    </source>
</evidence>
<evidence type="ECO:0000256" key="4">
    <source>
        <dbReference type="ARBA" id="ARBA00022660"/>
    </source>
</evidence>
<keyword evidence="8" id="KW-1133">Transmembrane helix</keyword>